<organism evidence="1">
    <name type="scientific">Siphoviridae sp. ctVCm11</name>
    <dbReference type="NCBI Taxonomy" id="2826358"/>
    <lineage>
        <taxon>Viruses</taxon>
        <taxon>Duplodnaviria</taxon>
        <taxon>Heunggongvirae</taxon>
        <taxon>Uroviricota</taxon>
        <taxon>Caudoviricetes</taxon>
    </lineage>
</organism>
<name>A0A8S5QM55_9CAUD</name>
<dbReference type="EMBL" id="BK015688">
    <property type="protein sequence ID" value="DAE19845.1"/>
    <property type="molecule type" value="Genomic_DNA"/>
</dbReference>
<evidence type="ECO:0000313" key="1">
    <source>
        <dbReference type="EMBL" id="DAE19845.1"/>
    </source>
</evidence>
<protein>
    <submittedName>
        <fullName evidence="1">Uncharacterized protein</fullName>
    </submittedName>
</protein>
<sequence length="149" mass="16529">MPKKLESVSLNTSCVNLIVNYCKKADISEAAFSRKFKKNNGWVTDLRRSKNLNLPSKELAVQMCLTLNVSPDDILLHEGKTPEETEKCLKDIETVRKLVEAEGIKEAPDPKTEGEDAQLAQLIAGFSRLSPQQKSAVLAVIEGYQPSQE</sequence>
<reference evidence="1" key="1">
    <citation type="journal article" date="2021" name="Proc. Natl. Acad. Sci. U.S.A.">
        <title>A Catalog of Tens of Thousands of Viruses from Human Metagenomes Reveals Hidden Associations with Chronic Diseases.</title>
        <authorList>
            <person name="Tisza M.J."/>
            <person name="Buck C.B."/>
        </authorList>
    </citation>
    <scope>NUCLEOTIDE SEQUENCE</scope>
    <source>
        <strain evidence="1">CtVCm11</strain>
    </source>
</reference>
<accession>A0A8S5QM55</accession>
<proteinExistence type="predicted"/>